<feature type="domain" description="ABC transporter" evidence="8">
    <location>
        <begin position="4"/>
        <end position="237"/>
    </location>
</feature>
<evidence type="ECO:0000256" key="7">
    <source>
        <dbReference type="ARBA" id="ARBA00038388"/>
    </source>
</evidence>
<accession>A0A839HSX2</accession>
<dbReference type="Pfam" id="PF00005">
    <property type="entry name" value="ABC_tran"/>
    <property type="match status" value="1"/>
</dbReference>
<gene>
    <name evidence="9" type="ORF">H4F90_10855</name>
</gene>
<keyword evidence="5" id="KW-0812">Transmembrane</keyword>
<keyword evidence="2" id="KW-1003">Cell membrane</keyword>
<keyword evidence="5" id="KW-1133">Transmembrane helix</keyword>
<keyword evidence="10" id="KW-1185">Reference proteome</keyword>
<keyword evidence="1" id="KW-0813">Transport</keyword>
<reference evidence="9 10" key="1">
    <citation type="submission" date="2020-08" db="EMBL/GenBank/DDBJ databases">
        <title>Aquariorum lacteus gen. nov., sp. nov., a new member of the family Comamonadaceae, isolated from freshwater aquarium.</title>
        <authorList>
            <person name="Chun S.-J."/>
        </authorList>
    </citation>
    <scope>NUCLEOTIDE SEQUENCE [LARGE SCALE GENOMIC DNA]</scope>
    <source>
        <strain evidence="9 10">SJAQ100</strain>
    </source>
</reference>
<dbReference type="InterPro" id="IPR017911">
    <property type="entry name" value="MacB-like_ATP-bd"/>
</dbReference>
<name>A0A839HSX2_9BURK</name>
<evidence type="ECO:0000256" key="5">
    <source>
        <dbReference type="ARBA" id="ARBA00022989"/>
    </source>
</evidence>
<dbReference type="SMART" id="SM00382">
    <property type="entry name" value="AAA"/>
    <property type="match status" value="1"/>
</dbReference>
<dbReference type="InterPro" id="IPR017871">
    <property type="entry name" value="ABC_transporter-like_CS"/>
</dbReference>
<evidence type="ECO:0000256" key="2">
    <source>
        <dbReference type="ARBA" id="ARBA00022475"/>
    </source>
</evidence>
<dbReference type="InterPro" id="IPR003593">
    <property type="entry name" value="AAA+_ATPase"/>
</dbReference>
<dbReference type="RefSeq" id="WP_182664406.1">
    <property type="nucleotide sequence ID" value="NZ_JACIVI010000003.1"/>
</dbReference>
<dbReference type="GO" id="GO:0005886">
    <property type="term" value="C:plasma membrane"/>
    <property type="evidence" value="ECO:0007669"/>
    <property type="project" value="TreeGrafter"/>
</dbReference>
<keyword evidence="5" id="KW-0472">Membrane</keyword>
<proteinExistence type="inferred from homology"/>
<dbReference type="PROSITE" id="PS00211">
    <property type="entry name" value="ABC_TRANSPORTER_1"/>
    <property type="match status" value="1"/>
</dbReference>
<evidence type="ECO:0000256" key="4">
    <source>
        <dbReference type="ARBA" id="ARBA00022840"/>
    </source>
</evidence>
<evidence type="ECO:0000256" key="6">
    <source>
        <dbReference type="ARBA" id="ARBA00023251"/>
    </source>
</evidence>
<dbReference type="GO" id="GO:0046677">
    <property type="term" value="P:response to antibiotic"/>
    <property type="evidence" value="ECO:0007669"/>
    <property type="project" value="UniProtKB-KW"/>
</dbReference>
<dbReference type="CDD" id="cd03255">
    <property type="entry name" value="ABC_MJ0796_LolCDE_FtsE"/>
    <property type="match status" value="1"/>
</dbReference>
<comment type="similarity">
    <text evidence="7">Belongs to the ABC transporter superfamily. Macrolide exporter (TC 3.A.1.122) family.</text>
</comment>
<dbReference type="PROSITE" id="PS50893">
    <property type="entry name" value="ABC_TRANSPORTER_2"/>
    <property type="match status" value="1"/>
</dbReference>
<evidence type="ECO:0000313" key="9">
    <source>
        <dbReference type="EMBL" id="MBB1162479.1"/>
    </source>
</evidence>
<dbReference type="PANTHER" id="PTHR24220:SF86">
    <property type="entry name" value="ABC TRANSPORTER ABCH.1"/>
    <property type="match status" value="1"/>
</dbReference>
<keyword evidence="3" id="KW-0547">Nucleotide-binding</keyword>
<evidence type="ECO:0000313" key="10">
    <source>
        <dbReference type="Proteomes" id="UP000586093"/>
    </source>
</evidence>
<dbReference type="InterPro" id="IPR003439">
    <property type="entry name" value="ABC_transporter-like_ATP-bd"/>
</dbReference>
<dbReference type="Gene3D" id="3.40.50.300">
    <property type="entry name" value="P-loop containing nucleotide triphosphate hydrolases"/>
    <property type="match status" value="1"/>
</dbReference>
<dbReference type="EMBL" id="JACIVI010000003">
    <property type="protein sequence ID" value="MBB1162479.1"/>
    <property type="molecule type" value="Genomic_DNA"/>
</dbReference>
<dbReference type="InterPro" id="IPR027417">
    <property type="entry name" value="P-loop_NTPase"/>
</dbReference>
<evidence type="ECO:0000259" key="8">
    <source>
        <dbReference type="PROSITE" id="PS50893"/>
    </source>
</evidence>
<dbReference type="FunFam" id="3.40.50.300:FF:000032">
    <property type="entry name" value="Export ABC transporter ATP-binding protein"/>
    <property type="match status" value="1"/>
</dbReference>
<keyword evidence="6" id="KW-0046">Antibiotic resistance</keyword>
<dbReference type="SUPFAM" id="SSF52540">
    <property type="entry name" value="P-loop containing nucleoside triphosphate hydrolases"/>
    <property type="match status" value="1"/>
</dbReference>
<keyword evidence="4 9" id="KW-0067">ATP-binding</keyword>
<dbReference type="GO" id="GO:0016887">
    <property type="term" value="F:ATP hydrolysis activity"/>
    <property type="evidence" value="ECO:0007669"/>
    <property type="project" value="InterPro"/>
</dbReference>
<protein>
    <submittedName>
        <fullName evidence="9">ABC transporter ATP-binding protein</fullName>
    </submittedName>
</protein>
<evidence type="ECO:0000256" key="1">
    <source>
        <dbReference type="ARBA" id="ARBA00022448"/>
    </source>
</evidence>
<sequence>MALIALRGVTKVYRPPGGSAEQTVHALRGVDLDIEAGEFVAIMGSSGSGKSTLMNILGALDQPSEGSYRLEGEAVEGMSGEALAALRNRRIGFVFQQFNLLPRTSALENVELPLVYAGVAPAARRARARACLELVGLGARADHTPAQLSGGQQQRVAIARALVNQPRMLLADEPTGALDSTTSEEVMRLLSQLHAEGITLVLVTHEPDIAAWAKRLIVVRDGRLVEDRALPPRAAAAEARP</sequence>
<dbReference type="GO" id="GO:0022857">
    <property type="term" value="F:transmembrane transporter activity"/>
    <property type="evidence" value="ECO:0007669"/>
    <property type="project" value="TreeGrafter"/>
</dbReference>
<dbReference type="GO" id="GO:0005524">
    <property type="term" value="F:ATP binding"/>
    <property type="evidence" value="ECO:0007669"/>
    <property type="project" value="UniProtKB-KW"/>
</dbReference>
<dbReference type="GO" id="GO:0098796">
    <property type="term" value="C:membrane protein complex"/>
    <property type="evidence" value="ECO:0007669"/>
    <property type="project" value="UniProtKB-ARBA"/>
</dbReference>
<organism evidence="9 10">
    <name type="scientific">Aquariibacter albus</name>
    <dbReference type="NCBI Taxonomy" id="2759899"/>
    <lineage>
        <taxon>Bacteria</taxon>
        <taxon>Pseudomonadati</taxon>
        <taxon>Pseudomonadota</taxon>
        <taxon>Betaproteobacteria</taxon>
        <taxon>Burkholderiales</taxon>
        <taxon>Sphaerotilaceae</taxon>
        <taxon>Aquariibacter</taxon>
    </lineage>
</organism>
<evidence type="ECO:0000256" key="3">
    <source>
        <dbReference type="ARBA" id="ARBA00022741"/>
    </source>
</evidence>
<dbReference type="InterPro" id="IPR015854">
    <property type="entry name" value="ABC_transpr_LolD-like"/>
</dbReference>
<dbReference type="PANTHER" id="PTHR24220">
    <property type="entry name" value="IMPORT ATP-BINDING PROTEIN"/>
    <property type="match status" value="1"/>
</dbReference>
<dbReference type="Proteomes" id="UP000586093">
    <property type="component" value="Unassembled WGS sequence"/>
</dbReference>
<comment type="caution">
    <text evidence="9">The sequence shown here is derived from an EMBL/GenBank/DDBJ whole genome shotgun (WGS) entry which is preliminary data.</text>
</comment>
<dbReference type="AlphaFoldDB" id="A0A839HSX2"/>